<sequence>MSKEWQKQSDFSDEKEWKVERDDGRIHEETYDSNKYVSGPKRVTNGTVPMNILQFHHSFSYDCRRYFNLCKNPIFNHIAVGENGIKPPIIIYKWPSMDIVTILYNGTLKSYRHLKYSADGLLLVSQGGHPDYTITFWDWQKSKIALKCKSYNRDVYNITISPLLPGYLTTSGLGHIKFWKISKTFTGLKLKGEIGKFGQTEISDIVGVYIMPDGKVVSGCEWGNILLWEEGLITLEICRKNQQPCHAKAITQFEYMNGELISVGMDGWIRIWFYETIDQANLYNRKRFLEIQPIYEYHISESDGASAMLMCIHKQKPDSPENTFWYAQDGNGGIWLIDFHDLTTQLPQKIFTCPAGAIADMDNATWGPFVATLSKTGQLHIYNYLKKKLILAHQFNDTGSQVVWFPCQIEATGSTLACAFGSGVIRIIVVAVSTANTIDNIKGDYVRLIQVIKPHKMAITVMSLNPLCNLLVTGGEDSIVFNFKIVITETFPVITPIGFIKVPSGITCLTWKPQCETTLLIGCSQGDCVEVVLPSIPQPYTIASYELVQCQPKAFKFHSVKSAIQRELIRLHREEEKKEKIAKRHIKEKEEPLPEIYIPKIPNKVLTAQYISRDIIWLSMAGFDAGYMYEYLSPEVTEDIGKEPIKSIPIYDADDIEIRSCFFYKKEKYLFLGMEHGEIRICKWKPKNYTDLSDYWILPMHDNYNGYISKMILSHDQKMLFTCGYDGNLFSYEINDDTPFKQIKFEKTKGTLSLPYTSVEDIEEIDYASLEEMIQQAEYNKIETAAKQSKRQTLEILLKLSEEYNKIVERNNALPKFHQLSQKELELDFRIIADLNKELDAEMSAVCEKLAFKVEKSELGLQKLLKHFVQPITCLPFVVCKISKPDNMVYSLRQHILDIDVTLPIDTIKRTDISDKKANENRITDVKMQHYEMEDREKDKAKIEEEIEKVETKPILDFLKDINYEDMETSLGIQLNQILRKYTLRKTRLEQREKEWKIIYNEKPDISINQTHDVLTIEEAKRTIGDYKLKTSSVFNSEERDTLFSKYKELLNCRKKLYYQQEAFNTSLKAVRTEKEHLHTEVLHLIKSLKKIHAEIPSESVKPLPVIPALNINVEFPERKIMIEEYILKADMKQGRTAVLPEPIISVCPNSPDEEYDVLLLDEKFPKSERIFSGLLEKKMEVQPTVQDNMKLFYLSDDIENSWEREMKFSRILRKKHEQDCILRSIQTKCENIDKKLDKLEHDRLNIVTKNINLNLFLLTLRQEYIILKKYETMENVLCDQVNLKLEEVAIVRQKIQIINDKVDIKMKEITELRNQIKDSFSNFIQRISDNKFHRFLRRISKKAYKEVKEDDETTTTETDSEEMDDDDEESELIYFDENVCPPECDKTLYDLAFSIRETRYAYEYQIRDAQRVIETLHKEIQIHTKKLKAVESVLKKNEDDLKMFMLKKQQKLNNVQVTVLMKLHQLQYFGESQIPFKVHDCVVFDKKNLSKLYARIQQLYEETLELHVKHKDARTHLHRIKLDCNHMRVNNKKLQDEIKQKIMNKFGQSLSLNKLYETILRRIVYDIKANLSETTTYFTKRIKHIKENYVEELSIFNKLLREHTQKLNFLTLLMEEQSKLQKLLKKRIISNNLLALRDQKTQNRINKHLKVCKAANKSVIEDAIDSENTAITIAGKFVLYFYLKLHIIVRRDKFETKCKNKVPNTQEYQEIFLFNYNYFIFCNKNLSIMGNVFAHRIYKQYNILFIHHPKSRQNNFARESRDLIYIYQINARHICMLLYYFDFFSSVNKIIFIAHLICIMSYNFFRYSIDRVKQALKQQELEESSGHRKKRKSNISNIKETEIEEKVEKNNKEINNKVKEVKENKDEKPKVKKKPSLPPIRFAELLKLAEVKQHEPVVIEVKPKVENERPMTKRQKMEHIQERERKEQREKKNLEANKKTSISSKLDKTQVNRISKANEKSIISNSTSIQLNKTPKCATTIPKQITDKFDGKHNVEKSNSNKSLFQNELLEERKKLEAERRQLEEMRRAIEEEKKKLVHSKNKIENVKSEPCDKLNITKSKSINKQISKDIKSRQYSPSDLKLQSTLANTKPKQFPPSDVRSTKSNTVVKKVSNKRRICDDEEDDSDLIDFIDDGPEDNEEDYSKHISEIFGYDKSKYRNIDDDDDTAMESNFAQQLKEEYISSKIGYMEDLEDMRMEALEKKRKTISKKRTKK</sequence>
<dbReference type="Pfam" id="PF08243">
    <property type="entry name" value="SPT2"/>
    <property type="match status" value="1"/>
</dbReference>
<comment type="similarity">
    <text evidence="2">Belongs to the SPT2 family.</text>
</comment>
<dbReference type="OrthoDB" id="1935234at2759"/>
<evidence type="ECO:0000313" key="12">
    <source>
        <dbReference type="Proteomes" id="UP000670152"/>
    </source>
</evidence>
<keyword evidence="8" id="KW-0966">Cell projection</keyword>
<dbReference type="SMART" id="SM00784">
    <property type="entry name" value="SPT2"/>
    <property type="match status" value="1"/>
</dbReference>
<keyword evidence="12" id="KW-1185">Reference proteome</keyword>
<dbReference type="InterPro" id="IPR015943">
    <property type="entry name" value="WD40/YVTN_repeat-like_dom_sf"/>
</dbReference>
<dbReference type="InterPro" id="IPR001680">
    <property type="entry name" value="WD40_rpt"/>
</dbReference>
<feature type="region of interest" description="Disordered" evidence="10">
    <location>
        <begin position="1909"/>
        <end position="1954"/>
    </location>
</feature>
<comment type="caution">
    <text evidence="11">The sequence shown here is derived from an EMBL/GenBank/DDBJ whole genome shotgun (WGS) entry which is preliminary data.</text>
</comment>
<evidence type="ECO:0000256" key="2">
    <source>
        <dbReference type="ARBA" id="ARBA00006461"/>
    </source>
</evidence>
<reference evidence="11 12" key="1">
    <citation type="submission" date="2020-02" db="EMBL/GenBank/DDBJ databases">
        <title>Relaxed selection underlies rapid genomic changes in the transitions from sociality to social parasitism in ants.</title>
        <authorList>
            <person name="Bi X."/>
        </authorList>
    </citation>
    <scope>NUCLEOTIDE SEQUENCE [LARGE SCALE GENOMIC DNA]</scope>
    <source>
        <strain evidence="11">BGI-DK2014b</strain>
        <tissue evidence="11">Whole body</tissue>
    </source>
</reference>
<dbReference type="EMBL" id="JAANIB010009726">
    <property type="protein sequence ID" value="KAG5321595.1"/>
    <property type="molecule type" value="Genomic_DNA"/>
</dbReference>
<keyword evidence="5" id="KW-0677">Repeat</keyword>
<evidence type="ECO:0000256" key="6">
    <source>
        <dbReference type="ARBA" id="ARBA00023054"/>
    </source>
</evidence>
<feature type="region of interest" description="Disordered" evidence="10">
    <location>
        <begin position="2088"/>
        <end position="2108"/>
    </location>
</feature>
<feature type="region of interest" description="Disordered" evidence="10">
    <location>
        <begin position="1348"/>
        <end position="1368"/>
    </location>
</feature>
<keyword evidence="7" id="KW-0206">Cytoskeleton</keyword>
<keyword evidence="4" id="KW-0853">WD repeat</keyword>
<comment type="subcellular location">
    <subcellularLocation>
        <location evidence="1">Cytoplasm</location>
        <location evidence="1">Cytoskeleton</location>
        <location evidence="1">Cilium axoneme</location>
    </subcellularLocation>
</comment>
<keyword evidence="6 9" id="KW-0175">Coiled coil</keyword>
<dbReference type="PANTHER" id="PTHR14885:SF3">
    <property type="entry name" value="CILIA- AND FLAGELLA-ASSOCIATED PROTEIN 44"/>
    <property type="match status" value="1"/>
</dbReference>
<keyword evidence="3" id="KW-0963">Cytoplasm</keyword>
<feature type="non-terminal residue" evidence="11">
    <location>
        <position position="1"/>
    </location>
</feature>
<feature type="coiled-coil region" evidence="9">
    <location>
        <begin position="2003"/>
        <end position="2051"/>
    </location>
</feature>
<evidence type="ECO:0000256" key="5">
    <source>
        <dbReference type="ARBA" id="ARBA00022737"/>
    </source>
</evidence>
<dbReference type="GO" id="GO:0003341">
    <property type="term" value="P:cilium movement"/>
    <property type="evidence" value="ECO:0007669"/>
    <property type="project" value="UniProtKB-ARBA"/>
</dbReference>
<dbReference type="InterPro" id="IPR013256">
    <property type="entry name" value="Chromatin_SPT2"/>
</dbReference>
<dbReference type="InterPro" id="IPR036322">
    <property type="entry name" value="WD40_repeat_dom_sf"/>
</dbReference>
<evidence type="ECO:0000256" key="4">
    <source>
        <dbReference type="ARBA" id="ARBA00022574"/>
    </source>
</evidence>
<dbReference type="SMART" id="SM00320">
    <property type="entry name" value="WD40"/>
    <property type="match status" value="7"/>
</dbReference>
<evidence type="ECO:0000256" key="9">
    <source>
        <dbReference type="SAM" id="Coils"/>
    </source>
</evidence>
<gene>
    <name evidence="11" type="primary">Cfap44</name>
    <name evidence="11" type="ORF">G6Z77_0003334</name>
</gene>
<feature type="region of interest" description="Disordered" evidence="10">
    <location>
        <begin position="1856"/>
        <end position="1876"/>
    </location>
</feature>
<dbReference type="PANTHER" id="PTHR14885">
    <property type="entry name" value="CILIA- AND FLAGELLA-ASSOCIATED PROTEIN 43-RELATED"/>
    <property type="match status" value="1"/>
</dbReference>
<feature type="non-terminal residue" evidence="11">
    <location>
        <position position="2215"/>
    </location>
</feature>
<evidence type="ECO:0000313" key="11">
    <source>
        <dbReference type="EMBL" id="KAG5321595.1"/>
    </source>
</evidence>
<feature type="compositionally biased region" description="Basic and acidic residues" evidence="10">
    <location>
        <begin position="1856"/>
        <end position="1870"/>
    </location>
</feature>
<dbReference type="Gene3D" id="2.130.10.10">
    <property type="entry name" value="YVTN repeat-like/Quinoprotein amine dehydrogenase"/>
    <property type="match status" value="2"/>
</dbReference>
<evidence type="ECO:0000256" key="3">
    <source>
        <dbReference type="ARBA" id="ARBA00022490"/>
    </source>
</evidence>
<dbReference type="SUPFAM" id="SSF50978">
    <property type="entry name" value="WD40 repeat-like"/>
    <property type="match status" value="2"/>
</dbReference>
<evidence type="ECO:0000256" key="1">
    <source>
        <dbReference type="ARBA" id="ARBA00004430"/>
    </source>
</evidence>
<name>A0A836JQ37_9HYME</name>
<feature type="compositionally biased region" description="Basic and acidic residues" evidence="10">
    <location>
        <begin position="1909"/>
        <end position="1939"/>
    </location>
</feature>
<evidence type="ECO:0000256" key="7">
    <source>
        <dbReference type="ARBA" id="ARBA00023212"/>
    </source>
</evidence>
<protein>
    <submittedName>
        <fullName evidence="11">CFA44 protein</fullName>
    </submittedName>
</protein>
<evidence type="ECO:0000256" key="10">
    <source>
        <dbReference type="SAM" id="MobiDB-lite"/>
    </source>
</evidence>
<evidence type="ECO:0000256" key="8">
    <source>
        <dbReference type="ARBA" id="ARBA00023273"/>
    </source>
</evidence>
<feature type="compositionally biased region" description="Acidic residues" evidence="10">
    <location>
        <begin position="1350"/>
        <end position="1368"/>
    </location>
</feature>
<dbReference type="Proteomes" id="UP000670152">
    <property type="component" value="Unassembled WGS sequence"/>
</dbReference>
<organism evidence="11 12">
    <name type="scientific">Acromyrmex heyeri</name>
    <dbReference type="NCBI Taxonomy" id="230685"/>
    <lineage>
        <taxon>Eukaryota</taxon>
        <taxon>Metazoa</taxon>
        <taxon>Ecdysozoa</taxon>
        <taxon>Arthropoda</taxon>
        <taxon>Hexapoda</taxon>
        <taxon>Insecta</taxon>
        <taxon>Pterygota</taxon>
        <taxon>Neoptera</taxon>
        <taxon>Endopterygota</taxon>
        <taxon>Hymenoptera</taxon>
        <taxon>Apocrita</taxon>
        <taxon>Aculeata</taxon>
        <taxon>Formicoidea</taxon>
        <taxon>Formicidae</taxon>
        <taxon>Myrmicinae</taxon>
        <taxon>Acromyrmex</taxon>
    </lineage>
</organism>
<dbReference type="GO" id="GO:0005930">
    <property type="term" value="C:axoneme"/>
    <property type="evidence" value="ECO:0007669"/>
    <property type="project" value="UniProtKB-SubCell"/>
</dbReference>
<accession>A0A836JQ37</accession>
<proteinExistence type="inferred from homology"/>